<dbReference type="SUPFAM" id="SSF54523">
    <property type="entry name" value="Pili subunits"/>
    <property type="match status" value="1"/>
</dbReference>
<dbReference type="EMBL" id="MGBR01000001">
    <property type="protein sequence ID" value="OGK73616.1"/>
    <property type="molecule type" value="Genomic_DNA"/>
</dbReference>
<dbReference type="Pfam" id="PF07963">
    <property type="entry name" value="N_methyl"/>
    <property type="match status" value="1"/>
</dbReference>
<keyword evidence="1" id="KW-1133">Transmembrane helix</keyword>
<dbReference type="NCBIfam" id="TIGR02532">
    <property type="entry name" value="IV_pilin_GFxxxE"/>
    <property type="match status" value="1"/>
</dbReference>
<name>A0A1F7L0M4_9BACT</name>
<proteinExistence type="predicted"/>
<evidence type="ECO:0000313" key="3">
    <source>
        <dbReference type="Proteomes" id="UP000177050"/>
    </source>
</evidence>
<dbReference type="InterPro" id="IPR012902">
    <property type="entry name" value="N_methyl_site"/>
</dbReference>
<dbReference type="Gene3D" id="3.30.700.10">
    <property type="entry name" value="Glycoprotein, Type 4 Pilin"/>
    <property type="match status" value="1"/>
</dbReference>
<dbReference type="AlphaFoldDB" id="A0A1F7L0M4"/>
<gene>
    <name evidence="2" type="ORF">A3K52_02405</name>
</gene>
<feature type="transmembrane region" description="Helical" evidence="1">
    <location>
        <begin position="6"/>
        <end position="32"/>
    </location>
</feature>
<evidence type="ECO:0000313" key="2">
    <source>
        <dbReference type="EMBL" id="OGK73616.1"/>
    </source>
</evidence>
<accession>A0A1F7L0M4</accession>
<reference evidence="2 3" key="1">
    <citation type="journal article" date="2016" name="Nat. Commun.">
        <title>Thousands of microbial genomes shed light on interconnected biogeochemical processes in an aquifer system.</title>
        <authorList>
            <person name="Anantharaman K."/>
            <person name="Brown C.T."/>
            <person name="Hug L.A."/>
            <person name="Sharon I."/>
            <person name="Castelle C.J."/>
            <person name="Probst A.J."/>
            <person name="Thomas B.C."/>
            <person name="Singh A."/>
            <person name="Wilkins M.J."/>
            <person name="Karaoz U."/>
            <person name="Brodie E.L."/>
            <person name="Williams K.H."/>
            <person name="Hubbard S.S."/>
            <person name="Banfield J.F."/>
        </authorList>
    </citation>
    <scope>NUCLEOTIDE SEQUENCE [LARGE SCALE GENOMIC DNA]</scope>
</reference>
<dbReference type="InterPro" id="IPR045584">
    <property type="entry name" value="Pilin-like"/>
</dbReference>
<comment type="caution">
    <text evidence="2">The sequence shown here is derived from an EMBL/GenBank/DDBJ whole genome shotgun (WGS) entry which is preliminary data.</text>
</comment>
<dbReference type="Proteomes" id="UP000177050">
    <property type="component" value="Unassembled WGS sequence"/>
</dbReference>
<keyword evidence="1" id="KW-0472">Membrane</keyword>
<protein>
    <recommendedName>
        <fullName evidence="4">Type II secretion system protein GspG C-terminal domain-containing protein</fullName>
    </recommendedName>
</protein>
<evidence type="ECO:0000256" key="1">
    <source>
        <dbReference type="SAM" id="Phobius"/>
    </source>
</evidence>
<keyword evidence="1" id="KW-0812">Transmembrane</keyword>
<organism evidence="2 3">
    <name type="scientific">Candidatus Roizmanbacteria bacterium RIFOXYD1_FULL_38_12</name>
    <dbReference type="NCBI Taxonomy" id="1802093"/>
    <lineage>
        <taxon>Bacteria</taxon>
        <taxon>Candidatus Roizmaniibacteriota</taxon>
    </lineage>
</organism>
<evidence type="ECO:0008006" key="4">
    <source>
        <dbReference type="Google" id="ProtNLM"/>
    </source>
</evidence>
<sequence length="231" mass="25350">MRLRNSAFTLVEVLIVISLLGAVTIVSALGLAKQLSKARDAQRKLQLKQLNKALEEYYDSTLCYPLYLPACGEKIQLENSMLLDSVPCDPLTHLPYLYETDNAACNSQYKVYANLENDEDTDIAYVGCSNGCGPDCNYNYGFSSPNTGLDFCSAPIIPTPSSEVPPQVTPTPTIDLLEYVCAPGLGNDGHCTLFVYPELSECPKIWIDDPTCNNECDLKSNHCKSSKGKND</sequence>